<dbReference type="PANTHER" id="PTHR11008">
    <property type="entry name" value="PROTEIN TAKEOUT-LIKE PROTEIN"/>
    <property type="match status" value="1"/>
</dbReference>
<evidence type="ECO:0000313" key="5">
    <source>
        <dbReference type="EMBL" id="CAG9810779.1"/>
    </source>
</evidence>
<sequence length="260" mass="29017">METNPKFIMTRQFIVIFIILGILNVCNGKLPSSVQVCSRNDPNIDQCITNSVNKLKPYLATGDLGDGFIVPALEPFLYEGFSINPAANFLVKVNNASVIGASNFVIEKLRFNYNKIALDMIALFPNLTMLGIYDMKAKVAILDITGRGDLKASIVNTKMKMKITGTRYDNNGQTYLKYDKVTLKFQVGKTKVYLTNLFNGEPTLQAVGNQLVNENQDIFFEFIVPVMEKQFAKLFKDVGDAIVEKATIDELFPDTKVGEN</sequence>
<protein>
    <recommendedName>
        <fullName evidence="7">Hemolymph juvenile hormone binding protein</fullName>
    </recommendedName>
</protein>
<dbReference type="EMBL" id="OU895880">
    <property type="protein sequence ID" value="CAG9810779.1"/>
    <property type="molecule type" value="Genomic_DNA"/>
</dbReference>
<evidence type="ECO:0000256" key="4">
    <source>
        <dbReference type="SAM" id="SignalP"/>
    </source>
</evidence>
<keyword evidence="2" id="KW-0090">Biological rhythms</keyword>
<dbReference type="AlphaFoldDB" id="A0A9N9WYA0"/>
<feature type="chain" id="PRO_5040152575" description="Hemolymph juvenile hormone binding protein" evidence="4">
    <location>
        <begin position="29"/>
        <end position="260"/>
    </location>
</feature>
<dbReference type="FunFam" id="3.15.10.30:FF:000001">
    <property type="entry name" value="Takeout-like protein 1"/>
    <property type="match status" value="1"/>
</dbReference>
<evidence type="ECO:0008006" key="7">
    <source>
        <dbReference type="Google" id="ProtNLM"/>
    </source>
</evidence>
<keyword evidence="1 4" id="KW-0732">Signal</keyword>
<feature type="signal peptide" evidence="4">
    <location>
        <begin position="1"/>
        <end position="28"/>
    </location>
</feature>
<accession>A0A9N9WYA0</accession>
<comment type="similarity">
    <text evidence="3">Belongs to the TO family.</text>
</comment>
<dbReference type="Pfam" id="PF06585">
    <property type="entry name" value="JHBP"/>
    <property type="match status" value="1"/>
</dbReference>
<evidence type="ECO:0000256" key="2">
    <source>
        <dbReference type="ARBA" id="ARBA00023108"/>
    </source>
</evidence>
<evidence type="ECO:0000313" key="6">
    <source>
        <dbReference type="Proteomes" id="UP001153620"/>
    </source>
</evidence>
<dbReference type="GO" id="GO:0007623">
    <property type="term" value="P:circadian rhythm"/>
    <property type="evidence" value="ECO:0007669"/>
    <property type="project" value="UniProtKB-ARBA"/>
</dbReference>
<dbReference type="OrthoDB" id="8179031at2759"/>
<dbReference type="Gene3D" id="3.15.10.30">
    <property type="entry name" value="Haemolymph juvenile hormone binding protein"/>
    <property type="match status" value="1"/>
</dbReference>
<dbReference type="InterPro" id="IPR010562">
    <property type="entry name" value="Haemolymph_juvenile_hormone-bd"/>
</dbReference>
<keyword evidence="6" id="KW-1185">Reference proteome</keyword>
<evidence type="ECO:0000256" key="3">
    <source>
        <dbReference type="ARBA" id="ARBA00060902"/>
    </source>
</evidence>
<dbReference type="InterPro" id="IPR038606">
    <property type="entry name" value="To_sf"/>
</dbReference>
<gene>
    <name evidence="5" type="ORF">CHIRRI_LOCUS13591</name>
</gene>
<reference evidence="5" key="1">
    <citation type="submission" date="2022-01" db="EMBL/GenBank/DDBJ databases">
        <authorList>
            <person name="King R."/>
        </authorList>
    </citation>
    <scope>NUCLEOTIDE SEQUENCE</scope>
</reference>
<dbReference type="PANTHER" id="PTHR11008:SF39">
    <property type="entry name" value="CIRCADIAN CLOCK-CONTROLLED PROTEIN-LIKE PROTEIN"/>
    <property type="match status" value="1"/>
</dbReference>
<name>A0A9N9WYA0_9DIPT</name>
<evidence type="ECO:0000256" key="1">
    <source>
        <dbReference type="ARBA" id="ARBA00022729"/>
    </source>
</evidence>
<proteinExistence type="inferred from homology"/>
<reference evidence="5" key="2">
    <citation type="submission" date="2022-10" db="EMBL/GenBank/DDBJ databases">
        <authorList>
            <consortium name="ENA_rothamsted_submissions"/>
            <consortium name="culmorum"/>
            <person name="King R."/>
        </authorList>
    </citation>
    <scope>NUCLEOTIDE SEQUENCE</scope>
</reference>
<organism evidence="5 6">
    <name type="scientific">Chironomus riparius</name>
    <dbReference type="NCBI Taxonomy" id="315576"/>
    <lineage>
        <taxon>Eukaryota</taxon>
        <taxon>Metazoa</taxon>
        <taxon>Ecdysozoa</taxon>
        <taxon>Arthropoda</taxon>
        <taxon>Hexapoda</taxon>
        <taxon>Insecta</taxon>
        <taxon>Pterygota</taxon>
        <taxon>Neoptera</taxon>
        <taxon>Endopterygota</taxon>
        <taxon>Diptera</taxon>
        <taxon>Nematocera</taxon>
        <taxon>Chironomoidea</taxon>
        <taxon>Chironomidae</taxon>
        <taxon>Chironominae</taxon>
        <taxon>Chironomus</taxon>
    </lineage>
</organism>
<dbReference type="GO" id="GO:0005615">
    <property type="term" value="C:extracellular space"/>
    <property type="evidence" value="ECO:0007669"/>
    <property type="project" value="TreeGrafter"/>
</dbReference>
<dbReference type="SMART" id="SM00700">
    <property type="entry name" value="JHBP"/>
    <property type="match status" value="1"/>
</dbReference>
<dbReference type="Proteomes" id="UP001153620">
    <property type="component" value="Chromosome 4"/>
</dbReference>